<sequence length="75" mass="8387">MTAIRLNFIDKQSEVVYKLRTHELTEEVTLLVPSACITEVDDADGAECYFPPSVHPSTSEFTKLSGTKIAVSRIW</sequence>
<protein>
    <submittedName>
        <fullName evidence="1">Uncharacterized protein</fullName>
    </submittedName>
</protein>
<dbReference type="AlphaFoldDB" id="A0A074ZX79"/>
<dbReference type="RefSeq" id="XP_009176466.1">
    <property type="nucleotide sequence ID" value="XM_009178202.1"/>
</dbReference>
<proteinExistence type="predicted"/>
<name>A0A074ZX79_OPIVI</name>
<accession>A0A074ZX79</accession>
<dbReference type="Proteomes" id="UP000054324">
    <property type="component" value="Unassembled WGS sequence"/>
</dbReference>
<dbReference type="EMBL" id="KL597139">
    <property type="protein sequence ID" value="KER19789.1"/>
    <property type="molecule type" value="Genomic_DNA"/>
</dbReference>
<keyword evidence="2" id="KW-1185">Reference proteome</keyword>
<reference evidence="1 2" key="1">
    <citation type="submission" date="2013-11" db="EMBL/GenBank/DDBJ databases">
        <title>Opisthorchis viverrini - life in the bile duct.</title>
        <authorList>
            <person name="Young N.D."/>
            <person name="Nagarajan N."/>
            <person name="Lin S.J."/>
            <person name="Korhonen P.K."/>
            <person name="Jex A.R."/>
            <person name="Hall R.S."/>
            <person name="Safavi-Hemami H."/>
            <person name="Kaewkong W."/>
            <person name="Bertrand D."/>
            <person name="Gao S."/>
            <person name="Seet Q."/>
            <person name="Wongkham S."/>
            <person name="Teh B.T."/>
            <person name="Wongkham C."/>
            <person name="Intapan P.M."/>
            <person name="Maleewong W."/>
            <person name="Yang X."/>
            <person name="Hu M."/>
            <person name="Wang Z."/>
            <person name="Hofmann A."/>
            <person name="Sternberg P.W."/>
            <person name="Tan P."/>
            <person name="Wang J."/>
            <person name="Gasser R.B."/>
        </authorList>
    </citation>
    <scope>NUCLEOTIDE SEQUENCE [LARGE SCALE GENOMIC DNA]</scope>
</reference>
<organism evidence="1 2">
    <name type="scientific">Opisthorchis viverrini</name>
    <name type="common">Southeast Asian liver fluke</name>
    <dbReference type="NCBI Taxonomy" id="6198"/>
    <lineage>
        <taxon>Eukaryota</taxon>
        <taxon>Metazoa</taxon>
        <taxon>Spiralia</taxon>
        <taxon>Lophotrochozoa</taxon>
        <taxon>Platyhelminthes</taxon>
        <taxon>Trematoda</taxon>
        <taxon>Digenea</taxon>
        <taxon>Opisthorchiida</taxon>
        <taxon>Opisthorchiata</taxon>
        <taxon>Opisthorchiidae</taxon>
        <taxon>Opisthorchis</taxon>
    </lineage>
</organism>
<gene>
    <name evidence="1" type="ORF">T265_11525</name>
</gene>
<evidence type="ECO:0000313" key="2">
    <source>
        <dbReference type="Proteomes" id="UP000054324"/>
    </source>
</evidence>
<dbReference type="KEGG" id="ovi:T265_11525"/>
<dbReference type="GeneID" id="20325693"/>
<evidence type="ECO:0000313" key="1">
    <source>
        <dbReference type="EMBL" id="KER19789.1"/>
    </source>
</evidence>
<dbReference type="CTD" id="20325693"/>